<dbReference type="InterPro" id="IPR001507">
    <property type="entry name" value="ZP_dom"/>
</dbReference>
<organism evidence="8 9">
    <name type="scientific">Porites lobata</name>
    <dbReference type="NCBI Taxonomy" id="104759"/>
    <lineage>
        <taxon>Eukaryota</taxon>
        <taxon>Metazoa</taxon>
        <taxon>Cnidaria</taxon>
        <taxon>Anthozoa</taxon>
        <taxon>Hexacorallia</taxon>
        <taxon>Scleractinia</taxon>
        <taxon>Fungiina</taxon>
        <taxon>Poritidae</taxon>
        <taxon>Porites</taxon>
    </lineage>
</organism>
<comment type="caution">
    <text evidence="4">Lacks conserved residue(s) required for the propagation of feature annotation.</text>
</comment>
<comment type="caution">
    <text evidence="8">The sequence shown here is derived from an EMBL/GenBank/DDBJ whole genome shotgun (WGS) entry which is preliminary data.</text>
</comment>
<dbReference type="SMART" id="SM00241">
    <property type="entry name" value="ZP"/>
    <property type="match status" value="1"/>
</dbReference>
<feature type="domain" description="Sushi" evidence="6">
    <location>
        <begin position="424"/>
        <end position="487"/>
    </location>
</feature>
<dbReference type="CDD" id="cd00033">
    <property type="entry name" value="CCP"/>
    <property type="match status" value="1"/>
</dbReference>
<keyword evidence="4" id="KW-0768">Sushi</keyword>
<evidence type="ECO:0000256" key="1">
    <source>
        <dbReference type="ARBA" id="ARBA00022536"/>
    </source>
</evidence>
<dbReference type="InterPro" id="IPR001881">
    <property type="entry name" value="EGF-like_Ca-bd_dom"/>
</dbReference>
<gene>
    <name evidence="8" type="ORF">PLOB_00020998</name>
</gene>
<dbReference type="InterPro" id="IPR018097">
    <property type="entry name" value="EGF_Ca-bd_CS"/>
</dbReference>
<evidence type="ECO:0000256" key="5">
    <source>
        <dbReference type="SAM" id="Phobius"/>
    </source>
</evidence>
<dbReference type="InterPro" id="IPR035976">
    <property type="entry name" value="Sushi/SCR/CCP_sf"/>
</dbReference>
<proteinExistence type="predicted"/>
<sequence length="868" mass="96903">NSFLTYSSSLAIDPCRNYGILDGFNRSVANKDQKNLQCDQRHLSPLPAWYRFTGGAGDRMPTSCVPKNRCGTHATGWLNGSHPSVEEGIVTRRVCYHWNSNCCNWKNDIQIKNCGPFYVYRLVKTPVCWLRYCGNNEGTPAPPTTTLPPPTTTPAIDPCRNYGILDGFNRSVANKDQKNLQCDQRHLSPLPAWYRFTGGAGDRMPTSCVPKNRCGTHATGWLNGSHPSVEEGIVTRRVCYHWNSNCCNWKNDIQIQNCGPFYVYRLVKTPVCWLRYCGNNEALSDPNKLPFSSSLAIDPCTNYGILDGFNRSVANKDQKNLRCDQRHLSPLPAWYRFTGAAGDRMPTSCVPKNRCGSHATGWLNGSHPSVEEGIVTRGVCYHWNSNCCNWKNDIQIQNCGAFYVYRLVKTPACWLRYCGSNEAIKCPALNVSRLVQTSPKSCVTSPMDISAMCSFSCPQGYKLEGPSSTQCGLRGVWTEDDTVICIDINECEVLNGGCSHKCVNAEGDFKCECPDPELSLSWDRRTCYVPGVMVQCKSENMTISIPKSLLLGMDRKHLRLLDTSCKATETSTHFSLTTSLTGCNTTSRHTPTAIVYSNAVFEIPVAAQGVVTRVREIEIKFQCFYSKYGVVSSFGWKPSDKKLVFSDKMKGNFTLSLDMFPDKTFESPYLRNDFPVAVVLRKLLFFEVSATTHDKQLSIRAERCYATPTQDRDNSLKYEFIKEGCPIDPTVQYYPLPSVSVQRFSLEAFKFIADHFFVFVHCHVIVCNATDAGSKCARSCPSAGRLRRDVNPSANDVYSLAKGPIHLQRKRSEERQSTGLERLGSSPTITMTLLVICVACLAGTALMAFKKLRDKPFGYAVVAAGEKN</sequence>
<evidence type="ECO:0000259" key="7">
    <source>
        <dbReference type="PROSITE" id="PS51034"/>
    </source>
</evidence>
<keyword evidence="5" id="KW-1133">Transmembrane helix</keyword>
<dbReference type="Proteomes" id="UP001159405">
    <property type="component" value="Unassembled WGS sequence"/>
</dbReference>
<evidence type="ECO:0000259" key="6">
    <source>
        <dbReference type="PROSITE" id="PS50923"/>
    </source>
</evidence>
<evidence type="ECO:0008006" key="10">
    <source>
        <dbReference type="Google" id="ProtNLM"/>
    </source>
</evidence>
<keyword evidence="3" id="KW-1015">Disulfide bond</keyword>
<accession>A0ABN8RI88</accession>
<keyword evidence="1" id="KW-0245">EGF-like domain</keyword>
<evidence type="ECO:0000256" key="3">
    <source>
        <dbReference type="ARBA" id="ARBA00023157"/>
    </source>
</evidence>
<feature type="non-terminal residue" evidence="8">
    <location>
        <position position="1"/>
    </location>
</feature>
<name>A0ABN8RI88_9CNID</name>
<dbReference type="CDD" id="cd00054">
    <property type="entry name" value="EGF_CA"/>
    <property type="match status" value="1"/>
</dbReference>
<dbReference type="SMART" id="SM00179">
    <property type="entry name" value="EGF_CA"/>
    <property type="match status" value="1"/>
</dbReference>
<dbReference type="PANTHER" id="PTHR36191:SF4">
    <property type="entry name" value="VWFD DOMAIN-CONTAINING PROTEIN"/>
    <property type="match status" value="1"/>
</dbReference>
<keyword evidence="5" id="KW-0812">Transmembrane</keyword>
<evidence type="ECO:0000256" key="4">
    <source>
        <dbReference type="PROSITE-ProRule" id="PRU00302"/>
    </source>
</evidence>
<keyword evidence="2" id="KW-0732">Signal</keyword>
<evidence type="ECO:0000313" key="8">
    <source>
        <dbReference type="EMBL" id="CAH3178722.1"/>
    </source>
</evidence>
<dbReference type="SUPFAM" id="SSF57196">
    <property type="entry name" value="EGF/Laminin"/>
    <property type="match status" value="1"/>
</dbReference>
<dbReference type="InterPro" id="IPR055355">
    <property type="entry name" value="ZP-C"/>
</dbReference>
<dbReference type="PROSITE" id="PS50923">
    <property type="entry name" value="SUSHI"/>
    <property type="match status" value="1"/>
</dbReference>
<reference evidence="8 9" key="1">
    <citation type="submission" date="2022-05" db="EMBL/GenBank/DDBJ databases">
        <authorList>
            <consortium name="Genoscope - CEA"/>
            <person name="William W."/>
        </authorList>
    </citation>
    <scope>NUCLEOTIDE SEQUENCE [LARGE SCALE GENOMIC DNA]</scope>
</reference>
<dbReference type="PROSITE" id="PS01187">
    <property type="entry name" value="EGF_CA"/>
    <property type="match status" value="1"/>
</dbReference>
<dbReference type="Gene3D" id="2.60.40.4100">
    <property type="entry name" value="Zona pellucida, ZP-C domain"/>
    <property type="match status" value="1"/>
</dbReference>
<dbReference type="InterPro" id="IPR057774">
    <property type="entry name" value="D8C_UMOD/GP2/OIT3-like"/>
</dbReference>
<dbReference type="Pfam" id="PF23283">
    <property type="entry name" value="D8C_UMOD"/>
    <property type="match status" value="3"/>
</dbReference>
<dbReference type="InterPro" id="IPR055356">
    <property type="entry name" value="ZP-N"/>
</dbReference>
<dbReference type="Pfam" id="PF23344">
    <property type="entry name" value="ZP-N"/>
    <property type="match status" value="1"/>
</dbReference>
<protein>
    <recommendedName>
        <fullName evidence="10">ZP domain-containing protein</fullName>
    </recommendedName>
</protein>
<dbReference type="SUPFAM" id="SSF57535">
    <property type="entry name" value="Complement control module/SCR domain"/>
    <property type="match status" value="1"/>
</dbReference>
<dbReference type="InterPro" id="IPR042235">
    <property type="entry name" value="ZP-C_dom"/>
</dbReference>
<evidence type="ECO:0000256" key="2">
    <source>
        <dbReference type="ARBA" id="ARBA00022729"/>
    </source>
</evidence>
<dbReference type="Gene3D" id="2.60.40.3210">
    <property type="entry name" value="Zona pellucida, ZP-N domain"/>
    <property type="match status" value="1"/>
</dbReference>
<dbReference type="PANTHER" id="PTHR36191">
    <property type="entry name" value="ENDO/EXONUCLEASE/PHOSPHATASE DOMAIN-CONTAINING PROTEIN-RELATED"/>
    <property type="match status" value="1"/>
</dbReference>
<dbReference type="InterPro" id="IPR000436">
    <property type="entry name" value="Sushi_SCR_CCP_dom"/>
</dbReference>
<dbReference type="Pfam" id="PF00100">
    <property type="entry name" value="Zona_pellucida"/>
    <property type="match status" value="1"/>
</dbReference>
<feature type="transmembrane region" description="Helical" evidence="5">
    <location>
        <begin position="829"/>
        <end position="849"/>
    </location>
</feature>
<keyword evidence="9" id="KW-1185">Reference proteome</keyword>
<dbReference type="Gene3D" id="2.10.70.10">
    <property type="entry name" value="Complement Module, domain 1"/>
    <property type="match status" value="1"/>
</dbReference>
<dbReference type="Gene3D" id="2.10.25.10">
    <property type="entry name" value="Laminin"/>
    <property type="match status" value="1"/>
</dbReference>
<feature type="domain" description="ZP" evidence="7">
    <location>
        <begin position="535"/>
        <end position="783"/>
    </location>
</feature>
<keyword evidence="5" id="KW-0472">Membrane</keyword>
<dbReference type="PROSITE" id="PS51034">
    <property type="entry name" value="ZP_2"/>
    <property type="match status" value="1"/>
</dbReference>
<dbReference type="EMBL" id="CALNXK010000244">
    <property type="protein sequence ID" value="CAH3178722.1"/>
    <property type="molecule type" value="Genomic_DNA"/>
</dbReference>
<evidence type="ECO:0000313" key="9">
    <source>
        <dbReference type="Proteomes" id="UP001159405"/>
    </source>
</evidence>